<dbReference type="CDD" id="cd00018">
    <property type="entry name" value="AP2"/>
    <property type="match status" value="1"/>
</dbReference>
<feature type="domain" description="AP2/ERF" evidence="7">
    <location>
        <begin position="122"/>
        <end position="179"/>
    </location>
</feature>
<dbReference type="PANTHER" id="PTHR31194">
    <property type="entry name" value="SHN SHINE , DNA BINDING / TRANSCRIPTION FACTOR"/>
    <property type="match status" value="1"/>
</dbReference>
<evidence type="ECO:0000256" key="1">
    <source>
        <dbReference type="ARBA" id="ARBA00004123"/>
    </source>
</evidence>
<proteinExistence type="predicted"/>
<evidence type="ECO:0000259" key="7">
    <source>
        <dbReference type="PROSITE" id="PS51032"/>
    </source>
</evidence>
<evidence type="ECO:0000256" key="2">
    <source>
        <dbReference type="ARBA" id="ARBA00023015"/>
    </source>
</evidence>
<evidence type="ECO:0000313" key="8">
    <source>
        <dbReference type="EMBL" id="KAK9716642.1"/>
    </source>
</evidence>
<comment type="subcellular location">
    <subcellularLocation>
        <location evidence="1">Nucleus</location>
    </subcellularLocation>
</comment>
<dbReference type="Proteomes" id="UP001443914">
    <property type="component" value="Unassembled WGS sequence"/>
</dbReference>
<comment type="caution">
    <text evidence="8">The sequence shown here is derived from an EMBL/GenBank/DDBJ whole genome shotgun (WGS) entry which is preliminary data.</text>
</comment>
<keyword evidence="9" id="KW-1185">Reference proteome</keyword>
<dbReference type="PRINTS" id="PR00367">
    <property type="entry name" value="ETHRSPELEMNT"/>
</dbReference>
<dbReference type="GO" id="GO:0003700">
    <property type="term" value="F:DNA-binding transcription factor activity"/>
    <property type="evidence" value="ECO:0007669"/>
    <property type="project" value="InterPro"/>
</dbReference>
<dbReference type="Gene3D" id="3.30.730.10">
    <property type="entry name" value="AP2/ERF domain"/>
    <property type="match status" value="1"/>
</dbReference>
<dbReference type="InterPro" id="IPR016177">
    <property type="entry name" value="DNA-bd_dom_sf"/>
</dbReference>
<sequence length="299" mass="33614">MMEKDRYSTSFHQRVQIHRRKTTVKTNSVFYPKKVRISFTDADATDNSSDEEHDSKTQQRRGIKRFINEINIEPCSSTPTSETNTNTSFESNERSSNDVVSRKRGKSTSVKRVQGSKTATKKYRGVRQRPWGKWAAEIRDPMRRVRLWLGTYDTAEEAALVYDNAAIQLRGPDALTNFSFPVATTSVSSATADENDDTTLHSVVRSPTSVLRFQPEPEPEVRPVKEEAKGEEVGSYVSCFDSLFPSDFFDFDKTVPSLPELFEHSGLLDGSGFGYSGWTGCEQLPDIGEIFGSDPLLVL</sequence>
<keyword evidence="4" id="KW-0804">Transcription</keyword>
<evidence type="ECO:0000256" key="6">
    <source>
        <dbReference type="SAM" id="MobiDB-lite"/>
    </source>
</evidence>
<gene>
    <name evidence="8" type="ORF">RND81_06G247700</name>
</gene>
<evidence type="ECO:0000256" key="5">
    <source>
        <dbReference type="ARBA" id="ARBA00023242"/>
    </source>
</evidence>
<dbReference type="InterPro" id="IPR036955">
    <property type="entry name" value="AP2/ERF_dom_sf"/>
</dbReference>
<dbReference type="SMART" id="SM00380">
    <property type="entry name" value="AP2"/>
    <property type="match status" value="1"/>
</dbReference>
<dbReference type="AlphaFoldDB" id="A0AAW1KF71"/>
<dbReference type="EMBL" id="JBDFQZ010000006">
    <property type="protein sequence ID" value="KAK9716642.1"/>
    <property type="molecule type" value="Genomic_DNA"/>
</dbReference>
<dbReference type="InterPro" id="IPR050913">
    <property type="entry name" value="AP2/ERF_ERF"/>
</dbReference>
<dbReference type="SUPFAM" id="SSF54171">
    <property type="entry name" value="DNA-binding domain"/>
    <property type="match status" value="1"/>
</dbReference>
<evidence type="ECO:0000256" key="3">
    <source>
        <dbReference type="ARBA" id="ARBA00023125"/>
    </source>
</evidence>
<keyword evidence="2" id="KW-0805">Transcription regulation</keyword>
<feature type="compositionally biased region" description="Polar residues" evidence="6">
    <location>
        <begin position="107"/>
        <end position="118"/>
    </location>
</feature>
<dbReference type="GO" id="GO:0005634">
    <property type="term" value="C:nucleus"/>
    <property type="evidence" value="ECO:0007669"/>
    <property type="project" value="UniProtKB-SubCell"/>
</dbReference>
<keyword evidence="3" id="KW-0238">DNA-binding</keyword>
<dbReference type="Pfam" id="PF00847">
    <property type="entry name" value="AP2"/>
    <property type="match status" value="1"/>
</dbReference>
<dbReference type="FunFam" id="3.30.730.10:FF:000001">
    <property type="entry name" value="Ethylene-responsive transcription factor 2"/>
    <property type="match status" value="1"/>
</dbReference>
<organism evidence="8 9">
    <name type="scientific">Saponaria officinalis</name>
    <name type="common">Common soapwort</name>
    <name type="synonym">Lychnis saponaria</name>
    <dbReference type="NCBI Taxonomy" id="3572"/>
    <lineage>
        <taxon>Eukaryota</taxon>
        <taxon>Viridiplantae</taxon>
        <taxon>Streptophyta</taxon>
        <taxon>Embryophyta</taxon>
        <taxon>Tracheophyta</taxon>
        <taxon>Spermatophyta</taxon>
        <taxon>Magnoliopsida</taxon>
        <taxon>eudicotyledons</taxon>
        <taxon>Gunneridae</taxon>
        <taxon>Pentapetalae</taxon>
        <taxon>Caryophyllales</taxon>
        <taxon>Caryophyllaceae</taxon>
        <taxon>Caryophylleae</taxon>
        <taxon>Saponaria</taxon>
    </lineage>
</organism>
<dbReference type="PROSITE" id="PS51032">
    <property type="entry name" value="AP2_ERF"/>
    <property type="match status" value="1"/>
</dbReference>
<keyword evidence="5" id="KW-0539">Nucleus</keyword>
<feature type="region of interest" description="Disordered" evidence="6">
    <location>
        <begin position="42"/>
        <end position="125"/>
    </location>
</feature>
<dbReference type="InterPro" id="IPR001471">
    <property type="entry name" value="AP2/ERF_dom"/>
</dbReference>
<dbReference type="PANTHER" id="PTHR31194:SF140">
    <property type="entry name" value="ETHYLENE-RESPONSIVE TRANSCRIPTION FACTOR CRF2"/>
    <property type="match status" value="1"/>
</dbReference>
<protein>
    <recommendedName>
        <fullName evidence="7">AP2/ERF domain-containing protein</fullName>
    </recommendedName>
</protein>
<reference evidence="8" key="1">
    <citation type="submission" date="2024-03" db="EMBL/GenBank/DDBJ databases">
        <title>WGS assembly of Saponaria officinalis var. Norfolk2.</title>
        <authorList>
            <person name="Jenkins J."/>
            <person name="Shu S."/>
            <person name="Grimwood J."/>
            <person name="Barry K."/>
            <person name="Goodstein D."/>
            <person name="Schmutz J."/>
            <person name="Leebens-Mack J."/>
            <person name="Osbourn A."/>
        </authorList>
    </citation>
    <scope>NUCLEOTIDE SEQUENCE [LARGE SCALE GENOMIC DNA]</scope>
    <source>
        <strain evidence="8">JIC</strain>
    </source>
</reference>
<name>A0AAW1KF71_SAPOF</name>
<dbReference type="GO" id="GO:0003677">
    <property type="term" value="F:DNA binding"/>
    <property type="evidence" value="ECO:0007669"/>
    <property type="project" value="UniProtKB-KW"/>
</dbReference>
<accession>A0AAW1KF71</accession>
<evidence type="ECO:0000313" key="9">
    <source>
        <dbReference type="Proteomes" id="UP001443914"/>
    </source>
</evidence>
<feature type="compositionally biased region" description="Low complexity" evidence="6">
    <location>
        <begin position="76"/>
        <end position="90"/>
    </location>
</feature>
<evidence type="ECO:0000256" key="4">
    <source>
        <dbReference type="ARBA" id="ARBA00023163"/>
    </source>
</evidence>